<evidence type="ECO:0000256" key="3">
    <source>
        <dbReference type="ARBA" id="ARBA00022896"/>
    </source>
</evidence>
<dbReference type="GeneID" id="14918076"/>
<dbReference type="STRING" id="1257118.L8GXA4"/>
<reference evidence="8 9" key="1">
    <citation type="journal article" date="2013" name="Genome Biol.">
        <title>Genome of Acanthamoeba castellanii highlights extensive lateral gene transfer and early evolution of tyrosine kinase signaling.</title>
        <authorList>
            <person name="Clarke M."/>
            <person name="Lohan A.J."/>
            <person name="Liu B."/>
            <person name="Lagkouvardos I."/>
            <person name="Roy S."/>
            <person name="Zafar N."/>
            <person name="Bertelli C."/>
            <person name="Schilde C."/>
            <person name="Kianianmomeni A."/>
            <person name="Burglin T.R."/>
            <person name="Frech C."/>
            <person name="Turcotte B."/>
            <person name="Kopec K.O."/>
            <person name="Synnott J.M."/>
            <person name="Choo C."/>
            <person name="Paponov I."/>
            <person name="Finkler A."/>
            <person name="Soon Heng Tan C."/>
            <person name="Hutchins A.P."/>
            <person name="Weinmeier T."/>
            <person name="Rattei T."/>
            <person name="Chu J.S."/>
            <person name="Gimenez G."/>
            <person name="Irimia M."/>
            <person name="Rigden D.J."/>
            <person name="Fitzpatrick D.A."/>
            <person name="Lorenzo-Morales J."/>
            <person name="Bateman A."/>
            <person name="Chiu C.H."/>
            <person name="Tang P."/>
            <person name="Hegemann P."/>
            <person name="Fromm H."/>
            <person name="Raoult D."/>
            <person name="Greub G."/>
            <person name="Miranda-Saavedra D."/>
            <person name="Chen N."/>
            <person name="Nash P."/>
            <person name="Ginger M.L."/>
            <person name="Horn M."/>
            <person name="Schaap P."/>
            <person name="Caler L."/>
            <person name="Loftus B."/>
        </authorList>
    </citation>
    <scope>NUCLEOTIDE SEQUENCE [LARGE SCALE GENOMIC DNA]</scope>
    <source>
        <strain evidence="8 9">Neff</strain>
    </source>
</reference>
<evidence type="ECO:0000256" key="4">
    <source>
        <dbReference type="ARBA" id="ARBA00022964"/>
    </source>
</evidence>
<dbReference type="PROSITE" id="PS51471">
    <property type="entry name" value="FE2OG_OXY"/>
    <property type="match status" value="1"/>
</dbReference>
<proteinExistence type="predicted"/>
<dbReference type="VEuPathDB" id="AmoebaDB:ACA1_058540"/>
<gene>
    <name evidence="8" type="ORF">ACA1_058540</name>
</gene>
<feature type="domain" description="Fe2OG dioxygenase" evidence="7">
    <location>
        <begin position="143"/>
        <end position="249"/>
    </location>
</feature>
<dbReference type="GO" id="GO:0051213">
    <property type="term" value="F:dioxygenase activity"/>
    <property type="evidence" value="ECO:0007669"/>
    <property type="project" value="UniProtKB-KW"/>
</dbReference>
<dbReference type="KEGG" id="acan:ACA1_058540"/>
<evidence type="ECO:0000313" key="8">
    <source>
        <dbReference type="EMBL" id="ELR17198.1"/>
    </source>
</evidence>
<dbReference type="PANTHER" id="PTHR24014">
    <property type="entry name" value="2-OXOGLUTARATE AND IRON-DEPENDENT OXYGENASE DOMAIN-CONTAINING PROTEIN 2"/>
    <property type="match status" value="1"/>
</dbReference>
<name>L8GXA4_ACACF</name>
<dbReference type="RefSeq" id="XP_004339211.1">
    <property type="nucleotide sequence ID" value="XM_004339163.1"/>
</dbReference>
<evidence type="ECO:0000313" key="9">
    <source>
        <dbReference type="Proteomes" id="UP000011083"/>
    </source>
</evidence>
<dbReference type="Gene3D" id="2.60.120.620">
    <property type="entry name" value="q2cbj1_9rhob like domain"/>
    <property type="match status" value="1"/>
</dbReference>
<accession>L8GXA4</accession>
<dbReference type="GO" id="GO:0005506">
    <property type="term" value="F:iron ion binding"/>
    <property type="evidence" value="ECO:0007669"/>
    <property type="project" value="InterPro"/>
</dbReference>
<dbReference type="AlphaFoldDB" id="L8GXA4"/>
<dbReference type="EMBL" id="KB007974">
    <property type="protein sequence ID" value="ELR17198.1"/>
    <property type="molecule type" value="Genomic_DNA"/>
</dbReference>
<evidence type="ECO:0000256" key="1">
    <source>
        <dbReference type="ARBA" id="ARBA00001961"/>
    </source>
</evidence>
<evidence type="ECO:0000256" key="6">
    <source>
        <dbReference type="ARBA" id="ARBA00023004"/>
    </source>
</evidence>
<dbReference type="Pfam" id="PF25238">
    <property type="entry name" value="OGFOD2-like"/>
    <property type="match status" value="1"/>
</dbReference>
<keyword evidence="4" id="KW-0223">Dioxygenase</keyword>
<dbReference type="InterPro" id="IPR006620">
    <property type="entry name" value="Pro_4_hyd_alph"/>
</dbReference>
<dbReference type="Proteomes" id="UP000011083">
    <property type="component" value="Unassembled WGS sequence"/>
</dbReference>
<comment type="cofactor">
    <cofactor evidence="1">
        <name>L-ascorbate</name>
        <dbReference type="ChEBI" id="CHEBI:38290"/>
    </cofactor>
</comment>
<dbReference type="InterPro" id="IPR005123">
    <property type="entry name" value="Oxoglu/Fe-dep_dioxygenase_dom"/>
</dbReference>
<keyword evidence="3" id="KW-0847">Vitamin C</keyword>
<keyword evidence="6" id="KW-0408">Iron</keyword>
<dbReference type="OMA" id="IMNPAGF"/>
<evidence type="ECO:0000256" key="5">
    <source>
        <dbReference type="ARBA" id="ARBA00023002"/>
    </source>
</evidence>
<dbReference type="PANTHER" id="PTHR24014:SF4">
    <property type="entry name" value="2-OXOGLUTARATE AND IRON-DEPENDENT OXYGENASE DOMAIN-CONTAINING PROTEIN 2"/>
    <property type="match status" value="1"/>
</dbReference>
<evidence type="ECO:0000256" key="2">
    <source>
        <dbReference type="ARBA" id="ARBA00022723"/>
    </source>
</evidence>
<organism evidence="8 9">
    <name type="scientific">Acanthamoeba castellanii (strain ATCC 30010 / Neff)</name>
    <dbReference type="NCBI Taxonomy" id="1257118"/>
    <lineage>
        <taxon>Eukaryota</taxon>
        <taxon>Amoebozoa</taxon>
        <taxon>Discosea</taxon>
        <taxon>Longamoebia</taxon>
        <taxon>Centramoebida</taxon>
        <taxon>Acanthamoebidae</taxon>
        <taxon>Acanthamoeba</taxon>
    </lineage>
</organism>
<evidence type="ECO:0000259" key="7">
    <source>
        <dbReference type="PROSITE" id="PS51471"/>
    </source>
</evidence>
<protein>
    <submittedName>
        <fullName evidence="8">2oxoglutarate and iron-dependent oxygenase domain containing protein 2, putative</fullName>
    </submittedName>
</protein>
<keyword evidence="9" id="KW-1185">Reference proteome</keyword>
<dbReference type="GO" id="GO:0031418">
    <property type="term" value="F:L-ascorbic acid binding"/>
    <property type="evidence" value="ECO:0007669"/>
    <property type="project" value="UniProtKB-KW"/>
</dbReference>
<dbReference type="SMART" id="SM00702">
    <property type="entry name" value="P4Hc"/>
    <property type="match status" value="1"/>
</dbReference>
<dbReference type="GO" id="GO:0016705">
    <property type="term" value="F:oxidoreductase activity, acting on paired donors, with incorporation or reduction of molecular oxygen"/>
    <property type="evidence" value="ECO:0007669"/>
    <property type="project" value="InterPro"/>
</dbReference>
<sequence length="253" mass="28742">MDSQQLPRHYTPLHPDLYTYHEEFIEPRLLEALREGTQDAILSVMDTPLFGVFKFACLRRDFCDRLIQELDHLERSGVEMARPNSMNRYGAILDTCGFKSLMDEICARIISPIADILFSSLPSQAPSREAEDGVGKGKGLGLRYHHAFTVRYSPTQDKKLDKHVDNADITLNVCLGREGFKGGHLLFQGCKDSAVVRLPKQLHRYAAEEQEHRVDHEIGTALIHLGSHIHQAVKLEEGERINLIVWSKTLPFE</sequence>
<keyword evidence="5" id="KW-0560">Oxidoreductase</keyword>
<keyword evidence="2" id="KW-0479">Metal-binding</keyword>
<dbReference type="OrthoDB" id="16668at2759"/>